<dbReference type="Gene3D" id="3.10.450.50">
    <property type="match status" value="1"/>
</dbReference>
<evidence type="ECO:0000259" key="1">
    <source>
        <dbReference type="Pfam" id="PF07858"/>
    </source>
</evidence>
<keyword evidence="2" id="KW-0378">Hydrolase</keyword>
<dbReference type="OrthoDB" id="9781757at2"/>
<dbReference type="RefSeq" id="WP_066764751.1">
    <property type="nucleotide sequence ID" value="NZ_BMIO01000002.1"/>
</dbReference>
<feature type="domain" description="Limonene-1,2-epoxide hydrolase" evidence="1">
    <location>
        <begin position="3"/>
        <end position="124"/>
    </location>
</feature>
<dbReference type="EMBL" id="BMIO01000002">
    <property type="protein sequence ID" value="GGD36703.1"/>
    <property type="molecule type" value="Genomic_DNA"/>
</dbReference>
<dbReference type="Proteomes" id="UP000598997">
    <property type="component" value="Unassembled WGS sequence"/>
</dbReference>
<dbReference type="Pfam" id="PF07858">
    <property type="entry name" value="LEH"/>
    <property type="match status" value="1"/>
</dbReference>
<dbReference type="InterPro" id="IPR013100">
    <property type="entry name" value="LEH"/>
</dbReference>
<dbReference type="InterPro" id="IPR032710">
    <property type="entry name" value="NTF2-like_dom_sf"/>
</dbReference>
<dbReference type="GO" id="GO:0016787">
    <property type="term" value="F:hydrolase activity"/>
    <property type="evidence" value="ECO:0007669"/>
    <property type="project" value="UniProtKB-KW"/>
</dbReference>
<dbReference type="SUPFAM" id="SSF54427">
    <property type="entry name" value="NTF2-like"/>
    <property type="match status" value="1"/>
</dbReference>
<keyword evidence="3" id="KW-1185">Reference proteome</keyword>
<organism evidence="2 3">
    <name type="scientific">Croceicoccus pelagius</name>
    <dbReference type="NCBI Taxonomy" id="1703341"/>
    <lineage>
        <taxon>Bacteria</taxon>
        <taxon>Pseudomonadati</taxon>
        <taxon>Pseudomonadota</taxon>
        <taxon>Alphaproteobacteria</taxon>
        <taxon>Sphingomonadales</taxon>
        <taxon>Erythrobacteraceae</taxon>
        <taxon>Croceicoccus</taxon>
    </lineage>
</organism>
<reference evidence="2 3" key="1">
    <citation type="journal article" date="2014" name="Int. J. Syst. Evol. Microbiol.">
        <title>Complete genome sequence of Corynebacterium casei LMG S-19264T (=DSM 44701T), isolated from a smear-ripened cheese.</title>
        <authorList>
            <consortium name="US DOE Joint Genome Institute (JGI-PGF)"/>
            <person name="Walter F."/>
            <person name="Albersmeier A."/>
            <person name="Kalinowski J."/>
            <person name="Ruckert C."/>
        </authorList>
    </citation>
    <scope>NUCLEOTIDE SEQUENCE [LARGE SCALE GENOMIC DNA]</scope>
    <source>
        <strain evidence="2 3">CGMCC 1.15358</strain>
    </source>
</reference>
<protein>
    <submittedName>
        <fullName evidence="2">Limonene-1,2-epoxide hydrolase</fullName>
    </submittedName>
</protein>
<dbReference type="AlphaFoldDB" id="A0A917DH10"/>
<gene>
    <name evidence="2" type="ORF">GCM10010989_08490</name>
</gene>
<evidence type="ECO:0000313" key="2">
    <source>
        <dbReference type="EMBL" id="GGD36703.1"/>
    </source>
</evidence>
<evidence type="ECO:0000313" key="3">
    <source>
        <dbReference type="Proteomes" id="UP000598997"/>
    </source>
</evidence>
<accession>A0A917DH10</accession>
<comment type="caution">
    <text evidence="2">The sequence shown here is derived from an EMBL/GenBank/DDBJ whole genome shotgun (WGS) entry which is preliminary data.</text>
</comment>
<proteinExistence type="predicted"/>
<name>A0A917DH10_9SPHN</name>
<sequence>MPSPAETVDTFLSMWSRPGGFAEAVQLYFTPDTRYINVGMSDTRGIDETLAFIEGFEEVSGPDSHIRVETLTSASEGNRVLNERIDEVVAADGRVVASIGVMGIFVVEDGKITEWRDYFDTAGLAAQLGDD</sequence>